<protein>
    <recommendedName>
        <fullName evidence="2">Rubisco accumulation factor 1 C-terminal domain-containing protein</fullName>
    </recommendedName>
</protein>
<evidence type="ECO:0000256" key="1">
    <source>
        <dbReference type="SAM" id="MobiDB-lite"/>
    </source>
</evidence>
<reference evidence="3 4" key="1">
    <citation type="journal article" date="2018" name="Mol. Biol. Evol.">
        <title>Analysis of the draft genome of the red seaweed Gracilariopsis chorda provides insights into genome size evolution in Rhodophyta.</title>
        <authorList>
            <person name="Lee J."/>
            <person name="Yang E.C."/>
            <person name="Graf L."/>
            <person name="Yang J.H."/>
            <person name="Qiu H."/>
            <person name="Zel Zion U."/>
            <person name="Chan C.X."/>
            <person name="Stephens T.G."/>
            <person name="Weber A.P.M."/>
            <person name="Boo G.H."/>
            <person name="Boo S.M."/>
            <person name="Kim K.M."/>
            <person name="Shin Y."/>
            <person name="Jung M."/>
            <person name="Lee S.J."/>
            <person name="Yim H.S."/>
            <person name="Lee J.H."/>
            <person name="Bhattacharya D."/>
            <person name="Yoon H.S."/>
        </authorList>
    </citation>
    <scope>NUCLEOTIDE SEQUENCE [LARGE SCALE GENOMIC DNA]</scope>
    <source>
        <strain evidence="3 4">SKKU-2015</strain>
        <tissue evidence="3">Whole body</tissue>
    </source>
</reference>
<dbReference type="Pfam" id="PF18087">
    <property type="entry name" value="RuBisCo_chap_C"/>
    <property type="match status" value="1"/>
</dbReference>
<name>A0A2V3J1L1_9FLOR</name>
<proteinExistence type="predicted"/>
<organism evidence="3 4">
    <name type="scientific">Gracilariopsis chorda</name>
    <dbReference type="NCBI Taxonomy" id="448386"/>
    <lineage>
        <taxon>Eukaryota</taxon>
        <taxon>Rhodophyta</taxon>
        <taxon>Florideophyceae</taxon>
        <taxon>Rhodymeniophycidae</taxon>
        <taxon>Gracilariales</taxon>
        <taxon>Gracilariaceae</taxon>
        <taxon>Gracilariopsis</taxon>
    </lineage>
</organism>
<comment type="caution">
    <text evidence="3">The sequence shown here is derived from an EMBL/GenBank/DDBJ whole genome shotgun (WGS) entry which is preliminary data.</text>
</comment>
<gene>
    <name evidence="3" type="ORF">BWQ96_02167</name>
</gene>
<evidence type="ECO:0000313" key="4">
    <source>
        <dbReference type="Proteomes" id="UP000247409"/>
    </source>
</evidence>
<feature type="compositionally biased region" description="Basic and acidic residues" evidence="1">
    <location>
        <begin position="31"/>
        <end position="46"/>
    </location>
</feature>
<dbReference type="Proteomes" id="UP000247409">
    <property type="component" value="Unassembled WGS sequence"/>
</dbReference>
<feature type="domain" description="Rubisco accumulation factor 1 C-terminal" evidence="2">
    <location>
        <begin position="86"/>
        <end position="230"/>
    </location>
</feature>
<dbReference type="OrthoDB" id="194277at2759"/>
<evidence type="ECO:0000259" key="2">
    <source>
        <dbReference type="Pfam" id="PF18087"/>
    </source>
</evidence>
<dbReference type="EMBL" id="NBIV01000016">
    <property type="protein sequence ID" value="PXF48215.1"/>
    <property type="molecule type" value="Genomic_DNA"/>
</dbReference>
<sequence length="255" mass="28553">MVAPKHVRRSNEIKRLQRQLEELRELREKLAADKETEAQAKADKSPTDGMPTPLSSSSRPAVAPKSDARVDKFLVRKHDEQSRFLSLMNIDSQEYAPRILSIAGTVPGLTTNEFKAKKPLLLNKRPEKGNVIITSLPEGFDGEIMALPGSDVLHACRDPIVILADVGEISAVELPITEDENVALLVERNVTRETFNNKSFYAWDVQGQIKVGWVESEPDPSQAICVGRVVYGMVEIKPELRKTKSCWEEENETYS</sequence>
<dbReference type="AlphaFoldDB" id="A0A2V3J1L1"/>
<dbReference type="InterPro" id="IPR040858">
    <property type="entry name" value="Raf1_C"/>
</dbReference>
<accession>A0A2V3J1L1</accession>
<feature type="region of interest" description="Disordered" evidence="1">
    <location>
        <begin position="31"/>
        <end position="65"/>
    </location>
</feature>
<evidence type="ECO:0000313" key="3">
    <source>
        <dbReference type="EMBL" id="PXF48215.1"/>
    </source>
</evidence>
<keyword evidence="4" id="KW-1185">Reference proteome</keyword>